<dbReference type="Proteomes" id="UP000663888">
    <property type="component" value="Unassembled WGS sequence"/>
</dbReference>
<reference evidence="1" key="1">
    <citation type="submission" date="2021-01" db="EMBL/GenBank/DDBJ databases">
        <authorList>
            <person name="Kaushik A."/>
        </authorList>
    </citation>
    <scope>NUCLEOTIDE SEQUENCE</scope>
    <source>
        <strain evidence="1">AG4-R118</strain>
    </source>
</reference>
<gene>
    <name evidence="1" type="ORF">RDB_LOCUS149489</name>
</gene>
<evidence type="ECO:0000313" key="2">
    <source>
        <dbReference type="Proteomes" id="UP000663888"/>
    </source>
</evidence>
<evidence type="ECO:0008006" key="3">
    <source>
        <dbReference type="Google" id="ProtNLM"/>
    </source>
</evidence>
<dbReference type="AlphaFoldDB" id="A0A8H3CW00"/>
<proteinExistence type="predicted"/>
<evidence type="ECO:0000313" key="1">
    <source>
        <dbReference type="EMBL" id="CAE6498046.1"/>
    </source>
</evidence>
<comment type="caution">
    <text evidence="1">The sequence shown here is derived from an EMBL/GenBank/DDBJ whole genome shotgun (WGS) entry which is preliminary data.</text>
</comment>
<name>A0A8H3CW00_9AGAM</name>
<organism evidence="1 2">
    <name type="scientific">Rhizoctonia solani</name>
    <dbReference type="NCBI Taxonomy" id="456999"/>
    <lineage>
        <taxon>Eukaryota</taxon>
        <taxon>Fungi</taxon>
        <taxon>Dikarya</taxon>
        <taxon>Basidiomycota</taxon>
        <taxon>Agaricomycotina</taxon>
        <taxon>Agaricomycetes</taxon>
        <taxon>Cantharellales</taxon>
        <taxon>Ceratobasidiaceae</taxon>
        <taxon>Rhizoctonia</taxon>
    </lineage>
</organism>
<dbReference type="EMBL" id="CAJMWX010001592">
    <property type="protein sequence ID" value="CAE6498046.1"/>
    <property type="molecule type" value="Genomic_DNA"/>
</dbReference>
<accession>A0A8H3CW00</accession>
<sequence length="578" mass="64685">MQAPFHSHTASEAMREWEEAGTLLINAFTRYLDLSRSMCSTLEIKRNSGGLLAKIDSLLLGFCVTLDQHLNELRMTLTKSRNRVGSPIYSLPEEILCRIFSHNVYGLDASLSKIPMPGRVWTIYHRIYTLISVCTVWRKIGLSYGAFWSILPVFDLGQSHEVLPPTEHILQRASSGDLHLAVSIQHPQLVQLQNLLDPLKAYIFRFRTVTISSGSSYIAKVLVDVLLSHNAIESISKLSLQRKVVGRATKALTLPRADDYLNPGGYPLQTQLGQLIQSLSVLRISHIFLNWSNITFSPRLVELRLEHVLFVNHADARLFLQALSSAHQLRDPKITSVTTRIGDRDEEAPFRLSLPISLPNLRHLQLGDIAFGDLCLFLSAIAPGLHSITLFITSLITYKLLQNNKWSRTEIGPLCEFLVQFPVEKIILGGHKWSDADSWAKMNLNGVLRSTPALKALILDSYTLDHNILQTLSPVQGADSDNRDDKFPRLDSVEFRRAKIEDGGAELKGFIEAQVHPIGTLVLGATLQHGSGSARTLQENDEIVGWLKENVPDFRLVDNRHGAPDTTGKLSVLQLWDE</sequence>
<protein>
    <recommendedName>
        <fullName evidence="3">F-box domain-containing protein</fullName>
    </recommendedName>
</protein>